<dbReference type="InterPro" id="IPR027268">
    <property type="entry name" value="Peptidase_M4/M1_CTD_sf"/>
</dbReference>
<evidence type="ECO:0000256" key="14">
    <source>
        <dbReference type="SAM" id="SignalP"/>
    </source>
</evidence>
<name>A0ABW5GJI0_9PSEU</name>
<dbReference type="SUPFAM" id="SSF55486">
    <property type="entry name" value="Metalloproteases ('zincins'), catalytic domain"/>
    <property type="match status" value="1"/>
</dbReference>
<keyword evidence="7" id="KW-0479">Metal-binding</keyword>
<evidence type="ECO:0000256" key="13">
    <source>
        <dbReference type="SAM" id="MobiDB-lite"/>
    </source>
</evidence>
<dbReference type="InterPro" id="IPR001930">
    <property type="entry name" value="Peptidase_M1"/>
</dbReference>
<feature type="region of interest" description="Disordered" evidence="13">
    <location>
        <begin position="23"/>
        <end position="54"/>
    </location>
</feature>
<evidence type="ECO:0000313" key="17">
    <source>
        <dbReference type="EMBL" id="MFD2460974.1"/>
    </source>
</evidence>
<dbReference type="PROSITE" id="PS51257">
    <property type="entry name" value="PROKAR_LIPOPROTEIN"/>
    <property type="match status" value="1"/>
</dbReference>
<proteinExistence type="inferred from homology"/>
<dbReference type="InterPro" id="IPR042097">
    <property type="entry name" value="Aminopeptidase_N-like_N_sf"/>
</dbReference>
<dbReference type="Gene3D" id="2.60.40.1730">
    <property type="entry name" value="tricorn interacting facor f3 domain"/>
    <property type="match status" value="1"/>
</dbReference>
<dbReference type="Pfam" id="PF01433">
    <property type="entry name" value="Peptidase_M1"/>
    <property type="match status" value="1"/>
</dbReference>
<dbReference type="Gene3D" id="1.10.390.10">
    <property type="entry name" value="Neutral Protease Domain 2"/>
    <property type="match status" value="1"/>
</dbReference>
<dbReference type="PANTHER" id="PTHR11533:SF297">
    <property type="entry name" value="AMINOPEPTIDASE N"/>
    <property type="match status" value="1"/>
</dbReference>
<feature type="region of interest" description="Disordered" evidence="13">
    <location>
        <begin position="144"/>
        <end position="163"/>
    </location>
</feature>
<dbReference type="SUPFAM" id="SSF63737">
    <property type="entry name" value="Leukotriene A4 hydrolase N-terminal domain"/>
    <property type="match status" value="1"/>
</dbReference>
<dbReference type="InterPro" id="IPR014782">
    <property type="entry name" value="Peptidase_M1_dom"/>
</dbReference>
<dbReference type="Proteomes" id="UP001597419">
    <property type="component" value="Unassembled WGS sequence"/>
</dbReference>
<comment type="caution">
    <text evidence="17">The sequence shown here is derived from an EMBL/GenBank/DDBJ whole genome shotgun (WGS) entry which is preliminary data.</text>
</comment>
<evidence type="ECO:0000256" key="2">
    <source>
        <dbReference type="ARBA" id="ARBA00001947"/>
    </source>
</evidence>
<keyword evidence="18" id="KW-1185">Reference proteome</keyword>
<evidence type="ECO:0000259" key="16">
    <source>
        <dbReference type="Pfam" id="PF17900"/>
    </source>
</evidence>
<evidence type="ECO:0000256" key="7">
    <source>
        <dbReference type="ARBA" id="ARBA00022723"/>
    </source>
</evidence>
<dbReference type="EC" id="3.4.11.2" evidence="4"/>
<reference evidence="18" key="1">
    <citation type="journal article" date="2019" name="Int. J. Syst. Evol. Microbiol.">
        <title>The Global Catalogue of Microorganisms (GCM) 10K type strain sequencing project: providing services to taxonomists for standard genome sequencing and annotation.</title>
        <authorList>
            <consortium name="The Broad Institute Genomics Platform"/>
            <consortium name="The Broad Institute Genome Sequencing Center for Infectious Disease"/>
            <person name="Wu L."/>
            <person name="Ma J."/>
        </authorList>
    </citation>
    <scope>NUCLEOTIDE SEQUENCE [LARGE SCALE GENOMIC DNA]</scope>
    <source>
        <strain evidence="18">CGMCC 4.7643</strain>
    </source>
</reference>
<dbReference type="InterPro" id="IPR050344">
    <property type="entry name" value="Peptidase_M1_aminopeptidases"/>
</dbReference>
<evidence type="ECO:0000256" key="5">
    <source>
        <dbReference type="ARBA" id="ARBA00015611"/>
    </source>
</evidence>
<evidence type="ECO:0000256" key="9">
    <source>
        <dbReference type="ARBA" id="ARBA00022833"/>
    </source>
</evidence>
<keyword evidence="17" id="KW-0031">Aminopeptidase</keyword>
<feature type="chain" id="PRO_5047227221" description="Aminopeptidase N" evidence="14">
    <location>
        <begin position="23"/>
        <end position="478"/>
    </location>
</feature>
<accession>A0ABW5GJI0</accession>
<feature type="compositionally biased region" description="Polar residues" evidence="13">
    <location>
        <begin position="203"/>
        <end position="223"/>
    </location>
</feature>
<gene>
    <name evidence="17" type="ORF">ACFSYJ_20375</name>
</gene>
<dbReference type="EMBL" id="JBHUKU010000009">
    <property type="protein sequence ID" value="MFD2460974.1"/>
    <property type="molecule type" value="Genomic_DNA"/>
</dbReference>
<evidence type="ECO:0000256" key="8">
    <source>
        <dbReference type="ARBA" id="ARBA00022801"/>
    </source>
</evidence>
<keyword evidence="9" id="KW-0862">Zinc</keyword>
<evidence type="ECO:0000256" key="10">
    <source>
        <dbReference type="ARBA" id="ARBA00023049"/>
    </source>
</evidence>
<protein>
    <recommendedName>
        <fullName evidence="5">Aminopeptidase N</fullName>
        <ecNumber evidence="4">3.4.11.2</ecNumber>
    </recommendedName>
    <alternativeName>
        <fullName evidence="11">Alanine aminopeptidase</fullName>
    </alternativeName>
    <alternativeName>
        <fullName evidence="12">Lysyl aminopeptidase</fullName>
    </alternativeName>
</protein>
<feature type="domain" description="Aminopeptidase N-like N-terminal" evidence="16">
    <location>
        <begin position="61"/>
        <end position="233"/>
    </location>
</feature>
<evidence type="ECO:0000259" key="15">
    <source>
        <dbReference type="Pfam" id="PF01433"/>
    </source>
</evidence>
<evidence type="ECO:0000256" key="12">
    <source>
        <dbReference type="ARBA" id="ARBA00031533"/>
    </source>
</evidence>
<evidence type="ECO:0000256" key="4">
    <source>
        <dbReference type="ARBA" id="ARBA00012564"/>
    </source>
</evidence>
<dbReference type="PANTHER" id="PTHR11533">
    <property type="entry name" value="PROTEASE M1 ZINC METALLOPROTEASE"/>
    <property type="match status" value="1"/>
</dbReference>
<organism evidence="17 18">
    <name type="scientific">Amycolatopsis samaneae</name>
    <dbReference type="NCBI Taxonomy" id="664691"/>
    <lineage>
        <taxon>Bacteria</taxon>
        <taxon>Bacillati</taxon>
        <taxon>Actinomycetota</taxon>
        <taxon>Actinomycetes</taxon>
        <taxon>Pseudonocardiales</taxon>
        <taxon>Pseudonocardiaceae</taxon>
        <taxon>Amycolatopsis</taxon>
    </lineage>
</organism>
<feature type="region of interest" description="Disordered" evidence="13">
    <location>
        <begin position="202"/>
        <end position="223"/>
    </location>
</feature>
<dbReference type="Pfam" id="PF17900">
    <property type="entry name" value="Peptidase_M1_N"/>
    <property type="match status" value="1"/>
</dbReference>
<dbReference type="CDD" id="cd09603">
    <property type="entry name" value="M1_APN_like"/>
    <property type="match status" value="1"/>
</dbReference>
<dbReference type="InterPro" id="IPR045357">
    <property type="entry name" value="Aminopeptidase_N-like_N"/>
</dbReference>
<dbReference type="RefSeq" id="WP_345406440.1">
    <property type="nucleotide sequence ID" value="NZ_BAABHG010000020.1"/>
</dbReference>
<evidence type="ECO:0000256" key="11">
    <source>
        <dbReference type="ARBA" id="ARBA00029811"/>
    </source>
</evidence>
<feature type="domain" description="Peptidase M1 membrane alanine aminopeptidase" evidence="15">
    <location>
        <begin position="318"/>
        <end position="459"/>
    </location>
</feature>
<dbReference type="PRINTS" id="PR00756">
    <property type="entry name" value="ALADIPTASE"/>
</dbReference>
<evidence type="ECO:0000256" key="1">
    <source>
        <dbReference type="ARBA" id="ARBA00000098"/>
    </source>
</evidence>
<comment type="catalytic activity">
    <reaction evidence="1">
        <text>Release of an N-terminal amino acid, Xaa-|-Yaa- from a peptide, amide or arylamide. Xaa is preferably Ala, but may be most amino acids including Pro (slow action). When a terminal hydrophobic residue is followed by a prolyl residue, the two may be released as an intact Xaa-Pro dipeptide.</text>
        <dbReference type="EC" id="3.4.11.2"/>
    </reaction>
</comment>
<evidence type="ECO:0000256" key="6">
    <source>
        <dbReference type="ARBA" id="ARBA00022670"/>
    </source>
</evidence>
<feature type="compositionally biased region" description="Low complexity" evidence="13">
    <location>
        <begin position="38"/>
        <end position="52"/>
    </location>
</feature>
<keyword evidence="8 17" id="KW-0378">Hydrolase</keyword>
<keyword evidence="14" id="KW-0732">Signal</keyword>
<evidence type="ECO:0000313" key="18">
    <source>
        <dbReference type="Proteomes" id="UP001597419"/>
    </source>
</evidence>
<keyword evidence="6" id="KW-0645">Protease</keyword>
<keyword evidence="10" id="KW-0482">Metalloprotease</keyword>
<feature type="compositionally biased region" description="Pro residues" evidence="13">
    <location>
        <begin position="27"/>
        <end position="37"/>
    </location>
</feature>
<comment type="similarity">
    <text evidence="3">Belongs to the peptidase M1 family.</text>
</comment>
<evidence type="ECO:0000256" key="3">
    <source>
        <dbReference type="ARBA" id="ARBA00010136"/>
    </source>
</evidence>
<comment type="cofactor">
    <cofactor evidence="2">
        <name>Zn(2+)</name>
        <dbReference type="ChEBI" id="CHEBI:29105"/>
    </cofactor>
</comment>
<sequence>MRQRGIALVAGCVVLLAASCTAADSNPTPPPPPPMHPAPGAASAGDPYYPDDGNGGYDALDYHVDVGYDPASGRLDGDTTVTVKATQDLNRLSFDLRGLDVRSVEVEGKPATFAREKGVKLLVTPAEPLRSGGTFRVRVRYDGDPAKTPHGGGSENGWQRSKDGGAYMVGEPHSAAFWYPVNETPRDKATFSVTAHVPDGWTVLSNGREQGSNSAGGKTTTSWAEPNPVASYLTTIAIGKFTVDRMTLPDGTPIVNAYAPDSSGHGEPSIRLPEIIAFLASKFGPYPQSAAGGIFLNEDIHFSLETQGRPTYAKWAELLTVVHETAHQWFGDSVSLNSWSDICVNECIASYAQWLWAEAKDNQNLDDRYRAAVEIFGNSTEFWASKLVDMGAGHEFQGVYGKGILAIHALRRKIGEDAFTRVLRAWPAEHRHANASWADFEALVSRTSGQDLRAFFDDWFRGTKKPADENLYPGALKG</sequence>
<feature type="signal peptide" evidence="14">
    <location>
        <begin position="1"/>
        <end position="22"/>
    </location>
</feature>
<dbReference type="GO" id="GO:0004177">
    <property type="term" value="F:aminopeptidase activity"/>
    <property type="evidence" value="ECO:0007669"/>
    <property type="project" value="UniProtKB-KW"/>
</dbReference>